<dbReference type="Proteomes" id="UP001652660">
    <property type="component" value="Chromosome 1e"/>
</dbReference>
<protein>
    <recommendedName>
        <fullName evidence="1">Tf2-1-like SH3-like domain-containing protein</fullName>
    </recommendedName>
</protein>
<dbReference type="PANTHER" id="PTHR46148:SF60">
    <property type="entry name" value="CHROMO DOMAIN-CONTAINING PROTEIN"/>
    <property type="match status" value="1"/>
</dbReference>
<dbReference type="InterPro" id="IPR036397">
    <property type="entry name" value="RNaseH_sf"/>
</dbReference>
<keyword evidence="2" id="KW-1185">Reference proteome</keyword>
<reference evidence="2" key="1">
    <citation type="journal article" date="2025" name="Foods">
        <title>Unveiling the Microbial Signatures of Arabica Coffee Cherries: Insights into Ripeness Specific Diversity, Functional Traits, and Implications for Quality and Safety.</title>
        <authorList>
            <consortium name="RefSeq"/>
            <person name="Tenea G.N."/>
            <person name="Cifuentes V."/>
            <person name="Reyes P."/>
            <person name="Cevallos-Vallejos M."/>
        </authorList>
    </citation>
    <scope>NUCLEOTIDE SEQUENCE [LARGE SCALE GENOMIC DNA]</scope>
</reference>
<dbReference type="RefSeq" id="XP_071926159.1">
    <property type="nucleotide sequence ID" value="XM_072070058.1"/>
</dbReference>
<proteinExistence type="predicted"/>
<dbReference type="Gene3D" id="3.30.420.10">
    <property type="entry name" value="Ribonuclease H-like superfamily/Ribonuclease H"/>
    <property type="match status" value="1"/>
</dbReference>
<feature type="domain" description="Tf2-1-like SH3-like" evidence="1">
    <location>
        <begin position="240"/>
        <end position="304"/>
    </location>
</feature>
<dbReference type="PANTHER" id="PTHR46148">
    <property type="entry name" value="CHROMO DOMAIN-CONTAINING PROTEIN"/>
    <property type="match status" value="1"/>
</dbReference>
<evidence type="ECO:0000313" key="3">
    <source>
        <dbReference type="RefSeq" id="XP_071926159.1"/>
    </source>
</evidence>
<accession>A0ABM4W2Z3</accession>
<evidence type="ECO:0000259" key="1">
    <source>
        <dbReference type="Pfam" id="PF24626"/>
    </source>
</evidence>
<sequence length="349" mass="40703">MRQRRWMEFLEDYDCTINYHPGKANVVADALSRKAQVAGLMIKEWDLLESVCEWKPCLGSHKVVFGNVKVTSTLLERVKESQKEDSMVRKWGEKVEKGELLDFNFSPEGVLKYRNRVVVPKDEMLKKEILKEAHRSKYTIHPDFGGSWSQYMTLVEFAYNNSYHSSIQMAPYEALYGRKCWSLIYWDEVGERKVLDPTTIPWMEEAREKVKLIRQRLQTAQSRQKNYADNRRKDLEFEVGDRVFLKVTPLRSVTAGRGKKLQPRFIGPFKILQRVGKVAYRLELPSSLSKIHDVFHVSMLKKYYPDPSHILQPEEVEIDESLTYEEKPVQLLDRKVKDSSSSISSGGKM</sequence>
<name>A0ABM4W2Z3_COFAR</name>
<dbReference type="GeneID" id="140016520"/>
<gene>
    <name evidence="3" type="primary">LOC140016520</name>
</gene>
<dbReference type="InterPro" id="IPR056924">
    <property type="entry name" value="SH3_Tf2-1"/>
</dbReference>
<organism evidence="2 3">
    <name type="scientific">Coffea arabica</name>
    <name type="common">Arabian coffee</name>
    <dbReference type="NCBI Taxonomy" id="13443"/>
    <lineage>
        <taxon>Eukaryota</taxon>
        <taxon>Viridiplantae</taxon>
        <taxon>Streptophyta</taxon>
        <taxon>Embryophyta</taxon>
        <taxon>Tracheophyta</taxon>
        <taxon>Spermatophyta</taxon>
        <taxon>Magnoliopsida</taxon>
        <taxon>eudicotyledons</taxon>
        <taxon>Gunneridae</taxon>
        <taxon>Pentapetalae</taxon>
        <taxon>asterids</taxon>
        <taxon>lamiids</taxon>
        <taxon>Gentianales</taxon>
        <taxon>Rubiaceae</taxon>
        <taxon>Ixoroideae</taxon>
        <taxon>Gardenieae complex</taxon>
        <taxon>Bertiereae - Coffeeae clade</taxon>
        <taxon>Coffeeae</taxon>
        <taxon>Coffea</taxon>
    </lineage>
</organism>
<reference evidence="3" key="2">
    <citation type="submission" date="2025-08" db="UniProtKB">
        <authorList>
            <consortium name="RefSeq"/>
        </authorList>
    </citation>
    <scope>IDENTIFICATION</scope>
    <source>
        <tissue evidence="3">Leaves</tissue>
    </source>
</reference>
<dbReference type="Pfam" id="PF24626">
    <property type="entry name" value="SH3_Tf2-1"/>
    <property type="match status" value="1"/>
</dbReference>
<evidence type="ECO:0000313" key="2">
    <source>
        <dbReference type="Proteomes" id="UP001652660"/>
    </source>
</evidence>